<feature type="compositionally biased region" description="Basic and acidic residues" evidence="1">
    <location>
        <begin position="142"/>
        <end position="151"/>
    </location>
</feature>
<sequence length="179" mass="18566">MALTDKKRRFVDALLSGLTGAKAAIHAGYSENGAAQAAARLMRDKHVLAAVGRIAEVNKSVNKNRINKKAESPNPKEPDSPASGPQATAADTDLIDGIGLKALGLTSDPRAVLVAIMNDAGEEPKLRLEAAKALMPFTHGKIAEQGKKGAKQEAANKAATGGRFAPPPPPTHLRVVGKG</sequence>
<evidence type="ECO:0000313" key="2">
    <source>
        <dbReference type="EMBL" id="AVJ30169.1"/>
    </source>
</evidence>
<proteinExistence type="predicted"/>
<protein>
    <submittedName>
        <fullName evidence="2">Terminase</fullName>
    </submittedName>
</protein>
<evidence type="ECO:0000256" key="1">
    <source>
        <dbReference type="SAM" id="MobiDB-lite"/>
    </source>
</evidence>
<dbReference type="InterPro" id="IPR005335">
    <property type="entry name" value="Terminase_ssu"/>
</dbReference>
<reference evidence="2 3" key="1">
    <citation type="submission" date="2017-09" db="EMBL/GenBank/DDBJ databases">
        <title>Genomic, metabolic, and phenotypic characteristics of bacterial isolates from the natural microbiome of the model nematode Caenorhabditis elegans.</title>
        <authorList>
            <person name="Zimmermann J."/>
            <person name="Obeng N."/>
            <person name="Yang W."/>
            <person name="Obeng O."/>
            <person name="Kissoyan K."/>
            <person name="Pees B."/>
            <person name="Dirksen P."/>
            <person name="Hoppner M."/>
            <person name="Franke A."/>
            <person name="Rosenstiel P."/>
            <person name="Leippe M."/>
            <person name="Dierking K."/>
            <person name="Kaleta C."/>
            <person name="Schulenburg H."/>
        </authorList>
    </citation>
    <scope>NUCLEOTIDE SEQUENCE [LARGE SCALE GENOMIC DNA]</scope>
    <source>
        <strain evidence="2 3">MYb73</strain>
    </source>
</reference>
<gene>
    <name evidence="2" type="ORF">CLM73_25420</name>
</gene>
<feature type="compositionally biased region" description="Basic and acidic residues" evidence="1">
    <location>
        <begin position="68"/>
        <end position="79"/>
    </location>
</feature>
<dbReference type="OrthoDB" id="8227562at2"/>
<accession>A0A2S0IDQ2</accession>
<feature type="region of interest" description="Disordered" evidence="1">
    <location>
        <begin position="142"/>
        <end position="179"/>
    </location>
</feature>
<dbReference type="InterPro" id="IPR038713">
    <property type="entry name" value="Terminase_Gp1_N_sf"/>
</dbReference>
<dbReference type="Proteomes" id="UP000239477">
    <property type="component" value="Chromosome"/>
</dbReference>
<dbReference type="Pfam" id="PF03592">
    <property type="entry name" value="Terminase_2"/>
    <property type="match status" value="1"/>
</dbReference>
<evidence type="ECO:0000313" key="3">
    <source>
        <dbReference type="Proteomes" id="UP000239477"/>
    </source>
</evidence>
<keyword evidence="3" id="KW-1185">Reference proteome</keyword>
<name>A0A2S0IDQ2_9BURK</name>
<feature type="region of interest" description="Disordered" evidence="1">
    <location>
        <begin position="62"/>
        <end position="91"/>
    </location>
</feature>
<dbReference type="RefSeq" id="WP_105240796.1">
    <property type="nucleotide sequence ID" value="NZ_CP023270.1"/>
</dbReference>
<dbReference type="AlphaFoldDB" id="A0A2S0IDQ2"/>
<dbReference type="Gene3D" id="1.10.10.1400">
    <property type="entry name" value="Terminase, small subunit, N-terminal DNA-binding domain, HTH motif"/>
    <property type="match status" value="1"/>
</dbReference>
<dbReference type="EMBL" id="CP023270">
    <property type="protein sequence ID" value="AVJ30169.1"/>
    <property type="molecule type" value="Genomic_DNA"/>
</dbReference>
<organism evidence="2 3">
    <name type="scientific">Achromobacter spanius</name>
    <dbReference type="NCBI Taxonomy" id="217203"/>
    <lineage>
        <taxon>Bacteria</taxon>
        <taxon>Pseudomonadati</taxon>
        <taxon>Pseudomonadota</taxon>
        <taxon>Betaproteobacteria</taxon>
        <taxon>Burkholderiales</taxon>
        <taxon>Alcaligenaceae</taxon>
        <taxon>Achromobacter</taxon>
    </lineage>
</organism>
<dbReference type="GO" id="GO:0051276">
    <property type="term" value="P:chromosome organization"/>
    <property type="evidence" value="ECO:0007669"/>
    <property type="project" value="InterPro"/>
</dbReference>